<evidence type="ECO:0000313" key="2">
    <source>
        <dbReference type="EMBL" id="KAA5597130.1"/>
    </source>
</evidence>
<evidence type="ECO:0000259" key="1">
    <source>
        <dbReference type="Pfam" id="PF07411"/>
    </source>
</evidence>
<keyword evidence="3" id="KW-1185">Reference proteome</keyword>
<dbReference type="RefSeq" id="WP_150098634.1">
    <property type="nucleotide sequence ID" value="NZ_VWPL01000039.1"/>
</dbReference>
<name>A0A5M6HMN3_9HYPH</name>
<organism evidence="2 3">
    <name type="scientific">Blastochloris sulfoviridis</name>
    <dbReference type="NCBI Taxonomy" id="50712"/>
    <lineage>
        <taxon>Bacteria</taxon>
        <taxon>Pseudomonadati</taxon>
        <taxon>Pseudomonadota</taxon>
        <taxon>Alphaproteobacteria</taxon>
        <taxon>Hyphomicrobiales</taxon>
        <taxon>Blastochloridaceae</taxon>
        <taxon>Blastochloris</taxon>
    </lineage>
</organism>
<dbReference type="InterPro" id="IPR010879">
    <property type="entry name" value="DUF1508"/>
</dbReference>
<evidence type="ECO:0000313" key="3">
    <source>
        <dbReference type="Proteomes" id="UP000323886"/>
    </source>
</evidence>
<dbReference type="SUPFAM" id="SSF160113">
    <property type="entry name" value="YegP-like"/>
    <property type="match status" value="1"/>
</dbReference>
<comment type="caution">
    <text evidence="2">The sequence shown here is derived from an EMBL/GenBank/DDBJ whole genome shotgun (WGS) entry which is preliminary data.</text>
</comment>
<gene>
    <name evidence="2" type="ORF">F1193_15110</name>
</gene>
<feature type="domain" description="DUF1508" evidence="1">
    <location>
        <begin position="7"/>
        <end position="48"/>
    </location>
</feature>
<dbReference type="InterPro" id="IPR036913">
    <property type="entry name" value="YegP-like_sf"/>
</dbReference>
<dbReference type="AlphaFoldDB" id="A0A5M6HMN3"/>
<protein>
    <submittedName>
        <fullName evidence="2">DUF1508 domain-containing protein</fullName>
    </submittedName>
</protein>
<accession>A0A5M6HMN3</accession>
<dbReference type="EMBL" id="VWPL01000039">
    <property type="protein sequence ID" value="KAA5597130.1"/>
    <property type="molecule type" value="Genomic_DNA"/>
</dbReference>
<dbReference type="Proteomes" id="UP000323886">
    <property type="component" value="Unassembled WGS sequence"/>
</dbReference>
<dbReference type="Gene3D" id="3.30.160.160">
    <property type="entry name" value="YegP-like"/>
    <property type="match status" value="1"/>
</dbReference>
<proteinExistence type="predicted"/>
<dbReference type="OrthoDB" id="9802792at2"/>
<reference evidence="2 3" key="1">
    <citation type="submission" date="2019-09" db="EMBL/GenBank/DDBJ databases">
        <title>Draft Whole-Genome sequence of Blastochloris sulfoviridis DSM 729.</title>
        <authorList>
            <person name="Meyer T.E."/>
            <person name="Kyndt J.A."/>
        </authorList>
    </citation>
    <scope>NUCLEOTIDE SEQUENCE [LARGE SCALE GENOMIC DNA]</scope>
    <source>
        <strain evidence="2 3">DSM 729</strain>
    </source>
</reference>
<sequence length="54" mass="6441">MYTKYRDANQQWRWRYQTNGRIIAVSSEAYVNEADCDRSIEIMKNSGNSPTHRE</sequence>
<dbReference type="Pfam" id="PF07411">
    <property type="entry name" value="DUF1508"/>
    <property type="match status" value="1"/>
</dbReference>